<keyword evidence="2" id="KW-0678">Repressor</keyword>
<dbReference type="PANTHER" id="PTHR21043">
    <property type="entry name" value="IOJAP SUPERFAMILY ORTHOLOG"/>
    <property type="match status" value="1"/>
</dbReference>
<evidence type="ECO:0000256" key="1">
    <source>
        <dbReference type="ARBA" id="ARBA00010574"/>
    </source>
</evidence>
<keyword evidence="2" id="KW-0963">Cytoplasm</keyword>
<reference evidence="5" key="2">
    <citation type="submission" date="2017-05" db="EMBL/GenBank/DDBJ databases">
        <title>Improved OligoMM genomes.</title>
        <authorList>
            <person name="Garzetti D."/>
        </authorList>
    </citation>
    <scope>NUCLEOTIDE SEQUENCE [LARGE SCALE GENOMIC DNA]</scope>
    <source>
        <strain evidence="5">KB18</strain>
    </source>
</reference>
<evidence type="ECO:0000256" key="2">
    <source>
        <dbReference type="HAMAP-Rule" id="MF_01477"/>
    </source>
</evidence>
<protein>
    <recommendedName>
        <fullName evidence="2">Ribosomal silencing factor RsfS</fullName>
    </recommendedName>
</protein>
<dbReference type="HAMAP" id="MF_01477">
    <property type="entry name" value="Iojap_RsfS"/>
    <property type="match status" value="1"/>
</dbReference>
<evidence type="ECO:0000313" key="4">
    <source>
        <dbReference type="EMBL" id="QQR31082.1"/>
    </source>
</evidence>
<dbReference type="PANTHER" id="PTHR21043:SF0">
    <property type="entry name" value="MITOCHONDRIAL ASSEMBLY OF RIBOSOMAL LARGE SUBUNIT PROTEIN 1"/>
    <property type="match status" value="1"/>
</dbReference>
<name>A0A1Z2XTP8_9FIRM</name>
<dbReference type="InterPro" id="IPR004394">
    <property type="entry name" value="Iojap/RsfS/C7orf30"/>
</dbReference>
<dbReference type="EMBL" id="CP021422">
    <property type="protein sequence ID" value="ASB41815.1"/>
    <property type="molecule type" value="Genomic_DNA"/>
</dbReference>
<dbReference type="GO" id="GO:0043023">
    <property type="term" value="F:ribosomal large subunit binding"/>
    <property type="evidence" value="ECO:0007669"/>
    <property type="project" value="TreeGrafter"/>
</dbReference>
<dbReference type="Gene3D" id="3.30.460.10">
    <property type="entry name" value="Beta Polymerase, domain 2"/>
    <property type="match status" value="1"/>
</dbReference>
<dbReference type="NCBIfam" id="TIGR00090">
    <property type="entry name" value="rsfS_iojap_ybeB"/>
    <property type="match status" value="1"/>
</dbReference>
<keyword evidence="2" id="KW-0810">Translation regulation</keyword>
<gene>
    <name evidence="2 4" type="primary">rsfS</name>
    <name evidence="3" type="ORF">ADH66_14820</name>
    <name evidence="4" type="ORF">I5Q82_05200</name>
</gene>
<dbReference type="GO" id="GO:0042256">
    <property type="term" value="P:cytosolic ribosome assembly"/>
    <property type="evidence" value="ECO:0007669"/>
    <property type="project" value="UniProtKB-UniRule"/>
</dbReference>
<evidence type="ECO:0000313" key="3">
    <source>
        <dbReference type="EMBL" id="ASB41815.1"/>
    </source>
</evidence>
<comment type="function">
    <text evidence="2">Functions as a ribosomal silencing factor. Interacts with ribosomal protein uL14 (rplN), blocking formation of intersubunit bridge B8. Prevents association of the 30S and 50S ribosomal subunits and the formation of functional ribosomes, thus repressing translation.</text>
</comment>
<dbReference type="Proteomes" id="UP000196710">
    <property type="component" value="Chromosome"/>
</dbReference>
<reference evidence="4 6" key="3">
    <citation type="submission" date="2020-11" db="EMBL/GenBank/DDBJ databases">
        <title>Closed and high quality bacterial genomes of the OMM12 community.</title>
        <authorList>
            <person name="Marbouty M."/>
            <person name="Lamy-Besnier Q."/>
            <person name="Debarbieux L."/>
            <person name="Koszul R."/>
        </authorList>
    </citation>
    <scope>NUCLEOTIDE SEQUENCE [LARGE SCALE GENOMIC DNA]</scope>
    <source>
        <strain evidence="4 6">KB18</strain>
    </source>
</reference>
<sequence>MESFELAKSAARLLDEKKAENISVIKIDDISSLADYFVIANGRGSTHVRSLSDELEEKLKLMGVMPMRIEGYRSDNWVLMDYANVVVHIFTQEARDFYDLDRLWADGVKTDWQEDRFLMEYEAKTEETP</sequence>
<dbReference type="RefSeq" id="WP_066539179.1">
    <property type="nucleotide sequence ID" value="NZ_CAPVCI010000024.1"/>
</dbReference>
<keyword evidence="5" id="KW-1185">Reference proteome</keyword>
<accession>A0A1Z2XTP8</accession>
<dbReference type="GO" id="GO:0090071">
    <property type="term" value="P:negative regulation of ribosome biogenesis"/>
    <property type="evidence" value="ECO:0007669"/>
    <property type="project" value="UniProtKB-UniRule"/>
</dbReference>
<dbReference type="InterPro" id="IPR043519">
    <property type="entry name" value="NT_sf"/>
</dbReference>
<dbReference type="EMBL" id="CP065321">
    <property type="protein sequence ID" value="QQR31082.1"/>
    <property type="molecule type" value="Genomic_DNA"/>
</dbReference>
<dbReference type="GO" id="GO:0017148">
    <property type="term" value="P:negative regulation of translation"/>
    <property type="evidence" value="ECO:0007669"/>
    <property type="project" value="UniProtKB-UniRule"/>
</dbReference>
<comment type="similarity">
    <text evidence="1 2">Belongs to the Iojap/RsfS family.</text>
</comment>
<dbReference type="KEGG" id="amur:ADH66_14820"/>
<dbReference type="SUPFAM" id="SSF81301">
    <property type="entry name" value="Nucleotidyltransferase"/>
    <property type="match status" value="1"/>
</dbReference>
<dbReference type="GO" id="GO:0005737">
    <property type="term" value="C:cytoplasm"/>
    <property type="evidence" value="ECO:0007669"/>
    <property type="project" value="UniProtKB-SubCell"/>
</dbReference>
<dbReference type="Pfam" id="PF02410">
    <property type="entry name" value="RsfS"/>
    <property type="match status" value="1"/>
</dbReference>
<proteinExistence type="inferred from homology"/>
<organism evidence="4 6">
    <name type="scientific">Acutalibacter muris</name>
    <dbReference type="NCBI Taxonomy" id="1796620"/>
    <lineage>
        <taxon>Bacteria</taxon>
        <taxon>Bacillati</taxon>
        <taxon>Bacillota</taxon>
        <taxon>Clostridia</taxon>
        <taxon>Eubacteriales</taxon>
        <taxon>Acutalibacteraceae</taxon>
        <taxon>Acutalibacter</taxon>
    </lineage>
</organism>
<comment type="subcellular location">
    <subcellularLocation>
        <location evidence="2">Cytoplasm</location>
    </subcellularLocation>
</comment>
<reference evidence="3" key="1">
    <citation type="journal article" date="2017" name="Genome Announc.">
        <title>High-Quality Whole-Genome Sequences of the Oligo-Mouse-Microbiota Bacterial Community.</title>
        <authorList>
            <person name="Garzetti D."/>
            <person name="Brugiroux S."/>
            <person name="Bunk B."/>
            <person name="Pukall R."/>
            <person name="McCoy K.D."/>
            <person name="Macpherson A.J."/>
            <person name="Stecher B."/>
        </authorList>
    </citation>
    <scope>NUCLEOTIDE SEQUENCE</scope>
    <source>
        <strain evidence="3">KB18</strain>
    </source>
</reference>
<comment type="subunit">
    <text evidence="2">Interacts with ribosomal protein uL14 (rplN).</text>
</comment>
<evidence type="ECO:0000313" key="6">
    <source>
        <dbReference type="Proteomes" id="UP000596035"/>
    </source>
</evidence>
<dbReference type="AlphaFoldDB" id="A0A1Z2XTP8"/>
<evidence type="ECO:0000313" key="5">
    <source>
        <dbReference type="Proteomes" id="UP000196710"/>
    </source>
</evidence>
<dbReference type="Proteomes" id="UP000596035">
    <property type="component" value="Chromosome"/>
</dbReference>